<evidence type="ECO:0000256" key="3">
    <source>
        <dbReference type="SAM" id="Phobius"/>
    </source>
</evidence>
<accession>C1N191</accession>
<sequence length="428" mass="43628">MSDVNARLALAVSTIAFGYFLRKIGLVDIDVGKALLKVLFNATLPSVLLVVFASLTFDAQSASVAACALAQAGVLFLAHFAFRGGGREPKDLALMTGSTVGVNLGTFCYPLVDAVWGAEGLTRLVLFDAVNQWSLLVFAPLLYASAVAGKSFSPPAALANVGKQLTSPCMLALFVGVALQVLGWSLPSPVVAFTSSLAAANKPLALLALGILFDPVLRPGQLRDIASLLCLRYGASLLLGAAVLFTTASAMGGACAGVVLAALISPVPLLTVTFAIEYGCDIGLGASAVNLANVCSFALLLIVANADFASPAALAPRVFAAGVALAALGAAGARRTRRADETPTPAAASASAAARAERFPRRRTVVVGTVAGAIESRRGRVPSLVLKPGVRTVRGRFHAAAAVARSREGNVGTRASFAAVARGGIFVG</sequence>
<dbReference type="OMA" id="LMTYIIM"/>
<dbReference type="KEGG" id="mpp:MICPUCDRAFT_51311"/>
<dbReference type="RefSeq" id="XP_003061771.1">
    <property type="nucleotide sequence ID" value="XM_003061725.1"/>
</dbReference>
<reference evidence="4 5" key="1">
    <citation type="journal article" date="2009" name="Science">
        <title>Green evolution and dynamic adaptations revealed by genomes of the marine picoeukaryotes Micromonas.</title>
        <authorList>
            <person name="Worden A.Z."/>
            <person name="Lee J.H."/>
            <person name="Mock T."/>
            <person name="Rouze P."/>
            <person name="Simmons M.P."/>
            <person name="Aerts A.L."/>
            <person name="Allen A.E."/>
            <person name="Cuvelier M.L."/>
            <person name="Derelle E."/>
            <person name="Everett M.V."/>
            <person name="Foulon E."/>
            <person name="Grimwood J."/>
            <person name="Gundlach H."/>
            <person name="Henrissat B."/>
            <person name="Napoli C."/>
            <person name="McDonald S.M."/>
            <person name="Parker M.S."/>
            <person name="Rombauts S."/>
            <person name="Salamov A."/>
            <person name="Von Dassow P."/>
            <person name="Badger J.H."/>
            <person name="Coutinho P.M."/>
            <person name="Demir E."/>
            <person name="Dubchak I."/>
            <person name="Gentemann C."/>
            <person name="Eikrem W."/>
            <person name="Gready J.E."/>
            <person name="John U."/>
            <person name="Lanier W."/>
            <person name="Lindquist E.A."/>
            <person name="Lucas S."/>
            <person name="Mayer K.F."/>
            <person name="Moreau H."/>
            <person name="Not F."/>
            <person name="Otillar R."/>
            <person name="Panaud O."/>
            <person name="Pangilinan J."/>
            <person name="Paulsen I."/>
            <person name="Piegu B."/>
            <person name="Poliakov A."/>
            <person name="Robbens S."/>
            <person name="Schmutz J."/>
            <person name="Toulza E."/>
            <person name="Wyss T."/>
            <person name="Zelensky A."/>
            <person name="Zhou K."/>
            <person name="Armbrust E.V."/>
            <person name="Bhattacharya D."/>
            <person name="Goodenough U.W."/>
            <person name="Van de Peer Y."/>
            <person name="Grigoriev I.V."/>
        </authorList>
    </citation>
    <scope>NUCLEOTIDE SEQUENCE [LARGE SCALE GENOMIC DNA]</scope>
    <source>
        <strain evidence="4 5">CCMP1545</strain>
    </source>
</reference>
<feature type="transmembrane region" description="Helical" evidence="3">
    <location>
        <begin position="251"/>
        <end position="276"/>
    </location>
</feature>
<keyword evidence="3" id="KW-1133">Transmembrane helix</keyword>
<evidence type="ECO:0000256" key="1">
    <source>
        <dbReference type="ARBA" id="ARBA00022448"/>
    </source>
</evidence>
<feature type="transmembrane region" description="Helical" evidence="3">
    <location>
        <begin position="225"/>
        <end position="245"/>
    </location>
</feature>
<dbReference type="EMBL" id="GG663744">
    <property type="protein sequence ID" value="EEH54401.1"/>
    <property type="molecule type" value="Genomic_DNA"/>
</dbReference>
<proteinExistence type="predicted"/>
<dbReference type="AlphaFoldDB" id="C1N191"/>
<feature type="transmembrane region" description="Helical" evidence="3">
    <location>
        <begin position="314"/>
        <end position="333"/>
    </location>
</feature>
<feature type="compositionally biased region" description="Low complexity" evidence="2">
    <location>
        <begin position="342"/>
        <end position="354"/>
    </location>
</feature>
<feature type="transmembrane region" description="Helical" evidence="3">
    <location>
        <begin position="92"/>
        <end position="112"/>
    </location>
</feature>
<dbReference type="PANTHER" id="PTHR36838">
    <property type="entry name" value="AUXIN EFFLUX CARRIER FAMILY PROTEIN"/>
    <property type="match status" value="1"/>
</dbReference>
<protein>
    <submittedName>
        <fullName evidence="4">Auxin efflux carrier family</fullName>
    </submittedName>
</protein>
<keyword evidence="3" id="KW-0472">Membrane</keyword>
<feature type="transmembrane region" description="Helical" evidence="3">
    <location>
        <begin position="34"/>
        <end position="55"/>
    </location>
</feature>
<name>C1N191_MICPC</name>
<feature type="transmembrane region" description="Helical" evidence="3">
    <location>
        <begin position="288"/>
        <end position="308"/>
    </location>
</feature>
<dbReference type="Proteomes" id="UP000001876">
    <property type="component" value="Unassembled WGS sequence"/>
</dbReference>
<keyword evidence="3" id="KW-0812">Transmembrane</keyword>
<organism evidence="5">
    <name type="scientific">Micromonas pusilla (strain CCMP1545)</name>
    <name type="common">Picoplanktonic green alga</name>
    <dbReference type="NCBI Taxonomy" id="564608"/>
    <lineage>
        <taxon>Eukaryota</taxon>
        <taxon>Viridiplantae</taxon>
        <taxon>Chlorophyta</taxon>
        <taxon>Mamiellophyceae</taxon>
        <taxon>Mamiellales</taxon>
        <taxon>Mamiellaceae</taxon>
        <taxon>Micromonas</taxon>
    </lineage>
</organism>
<feature type="transmembrane region" description="Helical" evidence="3">
    <location>
        <begin position="61"/>
        <end position="80"/>
    </location>
</feature>
<evidence type="ECO:0000256" key="2">
    <source>
        <dbReference type="SAM" id="MobiDB-lite"/>
    </source>
</evidence>
<feature type="transmembrane region" description="Helical" evidence="3">
    <location>
        <begin position="132"/>
        <end position="153"/>
    </location>
</feature>
<feature type="region of interest" description="Disordered" evidence="2">
    <location>
        <begin position="336"/>
        <end position="355"/>
    </location>
</feature>
<feature type="transmembrane region" description="Helical" evidence="3">
    <location>
        <begin position="165"/>
        <end position="184"/>
    </location>
</feature>
<dbReference type="OrthoDB" id="30104at2759"/>
<gene>
    <name evidence="4" type="ORF">MICPUCDRAFT_51311</name>
</gene>
<keyword evidence="1" id="KW-0813">Transport</keyword>
<dbReference type="GeneID" id="9686967"/>
<feature type="transmembrane region" description="Helical" evidence="3">
    <location>
        <begin position="190"/>
        <end position="213"/>
    </location>
</feature>
<evidence type="ECO:0000313" key="4">
    <source>
        <dbReference type="EMBL" id="EEH54401.1"/>
    </source>
</evidence>
<dbReference type="PANTHER" id="PTHR36838:SF3">
    <property type="entry name" value="TRANSPORTER AUXIN EFFLUX CARRIER EC FAMILY"/>
    <property type="match status" value="1"/>
</dbReference>
<keyword evidence="5" id="KW-1185">Reference proteome</keyword>
<evidence type="ECO:0000313" key="5">
    <source>
        <dbReference type="Proteomes" id="UP000001876"/>
    </source>
</evidence>
<feature type="transmembrane region" description="Helical" evidence="3">
    <location>
        <begin position="6"/>
        <end position="22"/>
    </location>
</feature>